<evidence type="ECO:0000313" key="1">
    <source>
        <dbReference type="EMBL" id="PNY03615.1"/>
    </source>
</evidence>
<proteinExistence type="predicted"/>
<name>A0A2K3NKQ6_TRIPR</name>
<dbReference type="Proteomes" id="UP000236291">
    <property type="component" value="Unassembled WGS sequence"/>
</dbReference>
<accession>A0A2K3NKQ6</accession>
<comment type="caution">
    <text evidence="1">The sequence shown here is derived from an EMBL/GenBank/DDBJ whole genome shotgun (WGS) entry which is preliminary data.</text>
</comment>
<evidence type="ECO:0000313" key="2">
    <source>
        <dbReference type="Proteomes" id="UP000236291"/>
    </source>
</evidence>
<gene>
    <name evidence="1" type="ORF">L195_g000022</name>
</gene>
<dbReference type="EMBL" id="ASHM01000005">
    <property type="protein sequence ID" value="PNY03615.1"/>
    <property type="molecule type" value="Genomic_DNA"/>
</dbReference>
<reference evidence="1 2" key="2">
    <citation type="journal article" date="2017" name="Front. Plant Sci.">
        <title>Gene Classification and Mining of Molecular Markers Useful in Red Clover (Trifolium pratense) Breeding.</title>
        <authorList>
            <person name="Istvanek J."/>
            <person name="Dluhosova J."/>
            <person name="Dluhos P."/>
            <person name="Patkova L."/>
            <person name="Nedelnik J."/>
            <person name="Repkova J."/>
        </authorList>
    </citation>
    <scope>NUCLEOTIDE SEQUENCE [LARGE SCALE GENOMIC DNA]</scope>
    <source>
        <strain evidence="2">cv. Tatra</strain>
        <tissue evidence="1">Young leaves</tissue>
    </source>
</reference>
<reference evidence="1 2" key="1">
    <citation type="journal article" date="2014" name="Am. J. Bot.">
        <title>Genome assembly and annotation for red clover (Trifolium pratense; Fabaceae).</title>
        <authorList>
            <person name="Istvanek J."/>
            <person name="Jaros M."/>
            <person name="Krenek A."/>
            <person name="Repkova J."/>
        </authorList>
    </citation>
    <scope>NUCLEOTIDE SEQUENCE [LARGE SCALE GENOMIC DNA]</scope>
    <source>
        <strain evidence="2">cv. Tatra</strain>
        <tissue evidence="1">Young leaves</tissue>
    </source>
</reference>
<protein>
    <submittedName>
        <fullName evidence="1">Uncharacterized protein</fullName>
    </submittedName>
</protein>
<organism evidence="1 2">
    <name type="scientific">Trifolium pratense</name>
    <name type="common">Red clover</name>
    <dbReference type="NCBI Taxonomy" id="57577"/>
    <lineage>
        <taxon>Eukaryota</taxon>
        <taxon>Viridiplantae</taxon>
        <taxon>Streptophyta</taxon>
        <taxon>Embryophyta</taxon>
        <taxon>Tracheophyta</taxon>
        <taxon>Spermatophyta</taxon>
        <taxon>Magnoliopsida</taxon>
        <taxon>eudicotyledons</taxon>
        <taxon>Gunneridae</taxon>
        <taxon>Pentapetalae</taxon>
        <taxon>rosids</taxon>
        <taxon>fabids</taxon>
        <taxon>Fabales</taxon>
        <taxon>Fabaceae</taxon>
        <taxon>Papilionoideae</taxon>
        <taxon>50 kb inversion clade</taxon>
        <taxon>NPAAA clade</taxon>
        <taxon>Hologalegina</taxon>
        <taxon>IRL clade</taxon>
        <taxon>Trifolieae</taxon>
        <taxon>Trifolium</taxon>
    </lineage>
</organism>
<sequence>MRFGIFKKALSSPKSDEDLSHNFPYFADLPRAEFNVKRPTTYAISTNYVSPSDIASESAYFYREPIYLFSDSEEEDECWDEVYWDEDYNKITCSSYSTNRRINFL</sequence>
<dbReference type="AlphaFoldDB" id="A0A2K3NKQ6"/>